<dbReference type="InterPro" id="IPR032750">
    <property type="entry name" value="TnsD_C"/>
</dbReference>
<evidence type="ECO:0000313" key="3">
    <source>
        <dbReference type="Proteomes" id="UP000615455"/>
    </source>
</evidence>
<dbReference type="Pfam" id="PF15978">
    <property type="entry name" value="TnsD"/>
    <property type="match status" value="1"/>
</dbReference>
<organism evidence="2 3">
    <name type="scientific">Paenibacillus marchantiophytorum</name>
    <dbReference type="NCBI Taxonomy" id="1619310"/>
    <lineage>
        <taxon>Bacteria</taxon>
        <taxon>Bacillati</taxon>
        <taxon>Bacillota</taxon>
        <taxon>Bacilli</taxon>
        <taxon>Bacillales</taxon>
        <taxon>Paenibacillaceae</taxon>
        <taxon>Paenibacillus</taxon>
    </lineage>
</organism>
<keyword evidence="3" id="KW-1185">Reference proteome</keyword>
<feature type="domain" description="Transposon Tn7 transposition protein TnsD C-terminal" evidence="1">
    <location>
        <begin position="96"/>
        <end position="166"/>
    </location>
</feature>
<accession>A0ABQ1EZ26</accession>
<dbReference type="EMBL" id="BMHE01000027">
    <property type="protein sequence ID" value="GFZ93862.1"/>
    <property type="molecule type" value="Genomic_DNA"/>
</dbReference>
<name>A0ABQ1EZ26_9BACL</name>
<proteinExistence type="predicted"/>
<gene>
    <name evidence="2" type="ORF">GCM10008018_45380</name>
</gene>
<evidence type="ECO:0000259" key="1">
    <source>
        <dbReference type="Pfam" id="PF15978"/>
    </source>
</evidence>
<protein>
    <recommendedName>
        <fullName evidence="1">Transposon Tn7 transposition protein TnsD C-terminal domain-containing protein</fullName>
    </recommendedName>
</protein>
<evidence type="ECO:0000313" key="2">
    <source>
        <dbReference type="EMBL" id="GFZ93862.1"/>
    </source>
</evidence>
<sequence>MKPEDRMKIGRIKKFGEIWETKFKELQVHADLSLRQKAAILGVHYSTIQLKLRAPNKVAISVDSASDSIKNPSITRQLNRSLPKSLVEVQPEDDVKKDKRNSRPLRIDWSCRDRELAPFILQAVIDIKTSNHKPIRVTISEIGRRMNKLSLLEKKLHCLPVCKNILDDAVETIEQFQLRRIRLAVEKLYQEDASVVRWKVIRKAGLRKEAAQKLQIEIDRLVNEHNASQWRRNTQIV</sequence>
<comment type="caution">
    <text evidence="2">The sequence shown here is derived from an EMBL/GenBank/DDBJ whole genome shotgun (WGS) entry which is preliminary data.</text>
</comment>
<dbReference type="Proteomes" id="UP000615455">
    <property type="component" value="Unassembled WGS sequence"/>
</dbReference>
<reference evidence="3" key="1">
    <citation type="journal article" date="2019" name="Int. J. Syst. Evol. Microbiol.">
        <title>The Global Catalogue of Microorganisms (GCM) 10K type strain sequencing project: providing services to taxonomists for standard genome sequencing and annotation.</title>
        <authorList>
            <consortium name="The Broad Institute Genomics Platform"/>
            <consortium name="The Broad Institute Genome Sequencing Center for Infectious Disease"/>
            <person name="Wu L."/>
            <person name="Ma J."/>
        </authorList>
    </citation>
    <scope>NUCLEOTIDE SEQUENCE [LARGE SCALE GENOMIC DNA]</scope>
    <source>
        <strain evidence="3">CGMCC 1.15043</strain>
    </source>
</reference>